<sequence length="464" mass="53282">MKNVWQQLTIKIKNEYGKLLQDIDASTILIIPLNLIAKINDQDGLIAFLEAHPDHNEKLKQISFKVECSQQDFSAYKKFSQLESIFGVSIERMNSAYKKFLQLESIFGVSIERMNELLQLELPPSADMSLYDDNINLAVAYIKLILKTSGSLDKCENEAERTDFVATILRGVVSTFDKNYNIKMHREFNISGTYGKGHTDFAITYIKKIFCVTEVKVVDLEYGFCENFIQVQTACQHNLKDLKRKRDQNDFEYVYGMVMTGDKWYFTMVTFKNKFVAVTKEPLILGLHKVKVNDEHLKSEVTKLFATIRGILLAKINDIPPEEPNKKNLNIGVNFTPARLTQRQKEMSSQFRATIMGFNENINIQEMHGLLLDMDGQFFRGYGQRSNSYSKGQRGYDNKIQSYSGNEGKYKTNRRFNGNRGNYNNDKYKPRNNNNGNECENNSHHGQQSTNEHATGANHIPING</sequence>
<protein>
    <recommendedName>
        <fullName evidence="5">Crinkler family protein</fullName>
    </recommendedName>
</protein>
<dbReference type="VEuPathDB" id="FungiDB:RhiirFUN_021839"/>
<reference evidence="3 4" key="3">
    <citation type="journal article" date="2018" name="New Phytol.">
        <title>High intraspecific genome diversity in the model arbuscular mycorrhizal symbiont Rhizophagus irregularis.</title>
        <authorList>
            <person name="Chen E.C.H."/>
            <person name="Morin E."/>
            <person name="Beaudet D."/>
            <person name="Noel J."/>
            <person name="Yildirir G."/>
            <person name="Ndikumana S."/>
            <person name="Charron P."/>
            <person name="St-Onge C."/>
            <person name="Giorgi J."/>
            <person name="Kruger M."/>
            <person name="Marton T."/>
            <person name="Ropars J."/>
            <person name="Grigoriev I.V."/>
            <person name="Hainaut M."/>
            <person name="Henrissat B."/>
            <person name="Roux C."/>
            <person name="Martin F."/>
            <person name="Corradi N."/>
        </authorList>
    </citation>
    <scope>NUCLEOTIDE SEQUENCE [LARGE SCALE GENOMIC DNA]</scope>
    <source>
        <strain evidence="4">DAOM 181602 / DAOM 197198 / MUCL 43194</strain>
        <strain evidence="3">DAOM 197198</strain>
    </source>
</reference>
<evidence type="ECO:0008006" key="5">
    <source>
        <dbReference type="Google" id="ProtNLM"/>
    </source>
</evidence>
<proteinExistence type="predicted"/>
<name>U9TEA2_RHIID</name>
<reference evidence="3 4" key="1">
    <citation type="journal article" date="2013" name="Proc. Natl. Acad. Sci. U.S.A.">
        <title>Genome of an arbuscular mycorrhizal fungus provides insight into the oldest plant symbiosis.</title>
        <authorList>
            <person name="Tisserant E."/>
            <person name="Malbreil M."/>
            <person name="Kuo A."/>
            <person name="Kohler A."/>
            <person name="Symeonidi A."/>
            <person name="Balestrini R."/>
            <person name="Charron P."/>
            <person name="Duensing N."/>
            <person name="Frei Dit Frey N."/>
            <person name="Gianinazzi-Pearson V."/>
            <person name="Gilbert L.B."/>
            <person name="Handa Y."/>
            <person name="Herr J.R."/>
            <person name="Hijri M."/>
            <person name="Koul R."/>
            <person name="Kawaguchi M."/>
            <person name="Krajinski F."/>
            <person name="Lammers P.J."/>
            <person name="Masclaux F.G."/>
            <person name="Murat C."/>
            <person name="Morin E."/>
            <person name="Ndikumana S."/>
            <person name="Pagni M."/>
            <person name="Petitpierre D."/>
            <person name="Requena N."/>
            <person name="Rosikiewicz P."/>
            <person name="Riley R."/>
            <person name="Saito K."/>
            <person name="San Clemente H."/>
            <person name="Shapiro H."/>
            <person name="van Tuinen D."/>
            <person name="Becard G."/>
            <person name="Bonfante P."/>
            <person name="Paszkowski U."/>
            <person name="Shachar-Hill Y.Y."/>
            <person name="Tuskan G.A."/>
            <person name="Young P.W."/>
            <person name="Sanders I.R."/>
            <person name="Henrissat B."/>
            <person name="Rensing S.A."/>
            <person name="Grigoriev I.V."/>
            <person name="Corradi N."/>
            <person name="Roux C."/>
            <person name="Martin F."/>
        </authorList>
    </citation>
    <scope>NUCLEOTIDE SEQUENCE [LARGE SCALE GENOMIC DNA]</scope>
    <source>
        <strain evidence="4">DAOM 181602 / DAOM 197198 / MUCL 43194</strain>
        <strain evidence="3">DAOM 197198</strain>
    </source>
</reference>
<evidence type="ECO:0000313" key="4">
    <source>
        <dbReference type="Proteomes" id="UP000018888"/>
    </source>
</evidence>
<gene>
    <name evidence="3" type="ORF">GLOIN_2v1770321</name>
    <name evidence="2" type="ORF">GLOINDRAFT_35102</name>
</gene>
<evidence type="ECO:0000313" key="2">
    <source>
        <dbReference type="EMBL" id="ESA05757.1"/>
    </source>
</evidence>
<evidence type="ECO:0000313" key="3">
    <source>
        <dbReference type="EMBL" id="POG75276.1"/>
    </source>
</evidence>
<dbReference type="EMBL" id="KI292576">
    <property type="protein sequence ID" value="ESA05757.1"/>
    <property type="molecule type" value="Genomic_DNA"/>
</dbReference>
<organism evidence="2">
    <name type="scientific">Rhizophagus irregularis (strain DAOM 181602 / DAOM 197198 / MUCL 43194)</name>
    <name type="common">Arbuscular mycorrhizal fungus</name>
    <name type="synonym">Glomus intraradices</name>
    <dbReference type="NCBI Taxonomy" id="747089"/>
    <lineage>
        <taxon>Eukaryota</taxon>
        <taxon>Fungi</taxon>
        <taxon>Fungi incertae sedis</taxon>
        <taxon>Mucoromycota</taxon>
        <taxon>Glomeromycotina</taxon>
        <taxon>Glomeromycetes</taxon>
        <taxon>Glomerales</taxon>
        <taxon>Glomeraceae</taxon>
        <taxon>Rhizophagus</taxon>
    </lineage>
</organism>
<dbReference type="Proteomes" id="UP000018888">
    <property type="component" value="Unassembled WGS sequence"/>
</dbReference>
<accession>U9TEA2</accession>
<feature type="region of interest" description="Disordered" evidence="1">
    <location>
        <begin position="385"/>
        <end position="464"/>
    </location>
</feature>
<dbReference type="EMBL" id="AUPC02000062">
    <property type="protein sequence ID" value="POG75276.1"/>
    <property type="molecule type" value="Genomic_DNA"/>
</dbReference>
<reference evidence="2" key="2">
    <citation type="submission" date="2013-07" db="EMBL/GenBank/DDBJ databases">
        <title>The genome of an arbuscular mycorrhizal fungus provides insights into the evolution of the oldest plant symbiosis.</title>
        <authorList>
            <consortium name="DOE Joint Genome Institute"/>
            <person name="Tisserant E."/>
            <person name="Malbreil M."/>
            <person name="Kuo A."/>
            <person name="Kohler A."/>
            <person name="Symeonidi A."/>
            <person name="Balestrini R."/>
            <person name="Charron P."/>
            <person name="Duensing N."/>
            <person name="Frei-dit-Frey N."/>
            <person name="Gianinazzi-Pearson V."/>
            <person name="Gilbert B."/>
            <person name="Handa Y."/>
            <person name="Hijri M."/>
            <person name="Kaul R."/>
            <person name="Kawaguchi M."/>
            <person name="Krajinski F."/>
            <person name="Lammers P."/>
            <person name="Lapierre D."/>
            <person name="Masclaux F.G."/>
            <person name="Murat C."/>
            <person name="Morin E."/>
            <person name="Ndikumana S."/>
            <person name="Pagni M."/>
            <person name="Petitpierre D."/>
            <person name="Requena N."/>
            <person name="Rosikiewicz P."/>
            <person name="Riley R."/>
            <person name="Saito K."/>
            <person name="San Clemente H."/>
            <person name="Shapiro H."/>
            <person name="van Tuinen D."/>
            <person name="Becard G."/>
            <person name="Bonfante P."/>
            <person name="Paszkowski U."/>
            <person name="Shachar-Hill Y."/>
            <person name="Young J.P."/>
            <person name="Sanders I.R."/>
            <person name="Henrissat B."/>
            <person name="Rensing S.A."/>
            <person name="Grigoriev I.V."/>
            <person name="Corradi N."/>
            <person name="Roux C."/>
            <person name="Martin F."/>
        </authorList>
    </citation>
    <scope>NUCLEOTIDE SEQUENCE</scope>
    <source>
        <strain evidence="2">DAOM 197198</strain>
    </source>
</reference>
<feature type="compositionally biased region" description="Low complexity" evidence="1">
    <location>
        <begin position="415"/>
        <end position="440"/>
    </location>
</feature>
<keyword evidence="4" id="KW-1185">Reference proteome</keyword>
<dbReference type="AlphaFoldDB" id="U9TEA2"/>
<dbReference type="HOGENOM" id="CLU_589433_0_0_1"/>
<feature type="compositionally biased region" description="Polar residues" evidence="1">
    <location>
        <begin position="444"/>
        <end position="453"/>
    </location>
</feature>
<evidence type="ECO:0000256" key="1">
    <source>
        <dbReference type="SAM" id="MobiDB-lite"/>
    </source>
</evidence>